<evidence type="ECO:0008006" key="7">
    <source>
        <dbReference type="Google" id="ProtNLM"/>
    </source>
</evidence>
<dbReference type="STRING" id="905079.L1IPJ6"/>
<dbReference type="Pfam" id="PF04204">
    <property type="entry name" value="HTS"/>
    <property type="match status" value="1"/>
</dbReference>
<keyword evidence="6" id="KW-1185">Reference proteome</keyword>
<dbReference type="GeneID" id="17294765"/>
<evidence type="ECO:0000313" key="6">
    <source>
        <dbReference type="Proteomes" id="UP000011087"/>
    </source>
</evidence>
<dbReference type="AlphaFoldDB" id="L1IPJ6"/>
<sequence length="333" mass="38051">MLAFHRPARLLSGSAVRAFHVSRASRLPAILHPDLQAYKSLREEKAWVESSQSKPPPTISSLRICIVNLMPLKESTELQLCRMLARSPVASDIAWVVPNTYSGKNSTPGHLEKFYKRFNEVKGEKYDGIILTGAPIEHLDFEQVAYWKELQDFFEDVRKMDAGILSLCWGAMASLWHFHGVKKHITPRKVFGVFDHKISSKDRMLAIPDHVGIPVSRHTTWKRDDIISNPKLEILLDGPEEAGPGLVWDEDLGHAHMINHFEYDVDTLDGEYRRDLVKGTPTGEPIHIPNQYYPGDDPKNTPVLTWQTPGQVFYSNWLNTVMHRKWKREGKLS</sequence>
<dbReference type="InterPro" id="IPR033752">
    <property type="entry name" value="MetA_family"/>
</dbReference>
<dbReference type="PANTHER" id="PTHR20919">
    <property type="entry name" value="HOMOSERINE O-SUCCINYLTRANSFERASE"/>
    <property type="match status" value="1"/>
</dbReference>
<dbReference type="OMA" id="CSCLATH"/>
<dbReference type="HOGENOM" id="CLU_057851_0_1_1"/>
<evidence type="ECO:0000313" key="5">
    <source>
        <dbReference type="EnsemblProtists" id="EKX38007"/>
    </source>
</evidence>
<dbReference type="Proteomes" id="UP000011087">
    <property type="component" value="Unassembled WGS sequence"/>
</dbReference>
<dbReference type="KEGG" id="gtt:GUITHDRAFT_77569"/>
<dbReference type="RefSeq" id="XP_005824987.1">
    <property type="nucleotide sequence ID" value="XM_005824930.1"/>
</dbReference>
<evidence type="ECO:0000256" key="3">
    <source>
        <dbReference type="ARBA" id="ARBA00023315"/>
    </source>
</evidence>
<dbReference type="GO" id="GO:0008899">
    <property type="term" value="F:homoserine O-succinyltransferase activity"/>
    <property type="evidence" value="ECO:0007669"/>
    <property type="project" value="TreeGrafter"/>
</dbReference>
<name>L1IPJ6_GUITC</name>
<dbReference type="SUPFAM" id="SSF52317">
    <property type="entry name" value="Class I glutamine amidotransferase-like"/>
    <property type="match status" value="1"/>
</dbReference>
<reference evidence="6" key="2">
    <citation type="submission" date="2012-11" db="EMBL/GenBank/DDBJ databases">
        <authorList>
            <person name="Kuo A."/>
            <person name="Curtis B.A."/>
            <person name="Tanifuji G."/>
            <person name="Burki F."/>
            <person name="Gruber A."/>
            <person name="Irimia M."/>
            <person name="Maruyama S."/>
            <person name="Arias M.C."/>
            <person name="Ball S.G."/>
            <person name="Gile G.H."/>
            <person name="Hirakawa Y."/>
            <person name="Hopkins J.F."/>
            <person name="Rensing S.A."/>
            <person name="Schmutz J."/>
            <person name="Symeonidi A."/>
            <person name="Elias M."/>
            <person name="Eveleigh R.J."/>
            <person name="Herman E.K."/>
            <person name="Klute M.J."/>
            <person name="Nakayama T."/>
            <person name="Obornik M."/>
            <person name="Reyes-Prieto A."/>
            <person name="Armbrust E.V."/>
            <person name="Aves S.J."/>
            <person name="Beiko R.G."/>
            <person name="Coutinho P."/>
            <person name="Dacks J.B."/>
            <person name="Durnford D.G."/>
            <person name="Fast N.M."/>
            <person name="Green B.R."/>
            <person name="Grisdale C."/>
            <person name="Hempe F."/>
            <person name="Henrissat B."/>
            <person name="Hoppner M.P."/>
            <person name="Ishida K.-I."/>
            <person name="Kim E."/>
            <person name="Koreny L."/>
            <person name="Kroth P.G."/>
            <person name="Liu Y."/>
            <person name="Malik S.-B."/>
            <person name="Maier U.G."/>
            <person name="McRose D."/>
            <person name="Mock T."/>
            <person name="Neilson J.A."/>
            <person name="Onodera N.T."/>
            <person name="Poole A.M."/>
            <person name="Pritham E.J."/>
            <person name="Richards T.A."/>
            <person name="Rocap G."/>
            <person name="Roy S.W."/>
            <person name="Sarai C."/>
            <person name="Schaack S."/>
            <person name="Shirato S."/>
            <person name="Slamovits C.H."/>
            <person name="Spencer D.F."/>
            <person name="Suzuki S."/>
            <person name="Worden A.Z."/>
            <person name="Zauner S."/>
            <person name="Barry K."/>
            <person name="Bell C."/>
            <person name="Bharti A.K."/>
            <person name="Crow J.A."/>
            <person name="Grimwood J."/>
            <person name="Kramer R."/>
            <person name="Lindquist E."/>
            <person name="Lucas S."/>
            <person name="Salamov A."/>
            <person name="McFadden G.I."/>
            <person name="Lane C.E."/>
            <person name="Keeling P.J."/>
            <person name="Gray M.W."/>
            <person name="Grigoriev I.V."/>
            <person name="Archibald J.M."/>
        </authorList>
    </citation>
    <scope>NUCLEOTIDE SEQUENCE</scope>
    <source>
        <strain evidence="6">CCMP2712</strain>
    </source>
</reference>
<dbReference type="PANTHER" id="PTHR20919:SF0">
    <property type="entry name" value="HOMOSERINE O-SUCCINYLTRANSFERASE"/>
    <property type="match status" value="1"/>
</dbReference>
<dbReference type="InterPro" id="IPR029062">
    <property type="entry name" value="Class_I_gatase-like"/>
</dbReference>
<keyword evidence="2" id="KW-0808">Transferase</keyword>
<dbReference type="OrthoDB" id="10259790at2759"/>
<dbReference type="EnsemblProtists" id="EKX38007">
    <property type="protein sequence ID" value="EKX38007"/>
    <property type="gene ID" value="GUITHDRAFT_77569"/>
</dbReference>
<dbReference type="GO" id="GO:0008652">
    <property type="term" value="P:amino acid biosynthetic process"/>
    <property type="evidence" value="ECO:0007669"/>
    <property type="project" value="UniProtKB-KW"/>
</dbReference>
<reference evidence="5" key="3">
    <citation type="submission" date="2016-03" db="UniProtKB">
        <authorList>
            <consortium name="EnsemblProtists"/>
        </authorList>
    </citation>
    <scope>IDENTIFICATION</scope>
</reference>
<dbReference type="Gene3D" id="3.40.50.880">
    <property type="match status" value="1"/>
</dbReference>
<dbReference type="HAMAP" id="MF_00295">
    <property type="entry name" value="MetA_acyltransf"/>
    <property type="match status" value="1"/>
</dbReference>
<accession>L1IPJ6</accession>
<gene>
    <name evidence="4" type="ORF">GUITHDRAFT_77569</name>
</gene>
<proteinExistence type="inferred from homology"/>
<protein>
    <recommendedName>
        <fullName evidence="7">Homoserine O-acetyltransferase</fullName>
    </recommendedName>
</protein>
<dbReference type="PIRSF" id="PIRSF000450">
    <property type="entry name" value="H_ser_succinyltr"/>
    <property type="match status" value="1"/>
</dbReference>
<dbReference type="eggNOG" id="ENOG502S1QH">
    <property type="taxonomic scope" value="Eukaryota"/>
</dbReference>
<evidence type="ECO:0000256" key="2">
    <source>
        <dbReference type="ARBA" id="ARBA00022679"/>
    </source>
</evidence>
<dbReference type="PaxDb" id="55529-EKX38007"/>
<keyword evidence="1" id="KW-0028">Amino-acid biosynthesis</keyword>
<evidence type="ECO:0000256" key="1">
    <source>
        <dbReference type="ARBA" id="ARBA00022605"/>
    </source>
</evidence>
<organism evidence="4">
    <name type="scientific">Guillardia theta (strain CCMP2712)</name>
    <name type="common">Cryptophyte</name>
    <dbReference type="NCBI Taxonomy" id="905079"/>
    <lineage>
        <taxon>Eukaryota</taxon>
        <taxon>Cryptophyceae</taxon>
        <taxon>Pyrenomonadales</taxon>
        <taxon>Geminigeraceae</taxon>
        <taxon>Guillardia</taxon>
    </lineage>
</organism>
<reference evidence="4 6" key="1">
    <citation type="journal article" date="2012" name="Nature">
        <title>Algal genomes reveal evolutionary mosaicism and the fate of nucleomorphs.</title>
        <authorList>
            <consortium name="DOE Joint Genome Institute"/>
            <person name="Curtis B.A."/>
            <person name="Tanifuji G."/>
            <person name="Burki F."/>
            <person name="Gruber A."/>
            <person name="Irimia M."/>
            <person name="Maruyama S."/>
            <person name="Arias M.C."/>
            <person name="Ball S.G."/>
            <person name="Gile G.H."/>
            <person name="Hirakawa Y."/>
            <person name="Hopkins J.F."/>
            <person name="Kuo A."/>
            <person name="Rensing S.A."/>
            <person name="Schmutz J."/>
            <person name="Symeonidi A."/>
            <person name="Elias M."/>
            <person name="Eveleigh R.J."/>
            <person name="Herman E.K."/>
            <person name="Klute M.J."/>
            <person name="Nakayama T."/>
            <person name="Obornik M."/>
            <person name="Reyes-Prieto A."/>
            <person name="Armbrust E.V."/>
            <person name="Aves S.J."/>
            <person name="Beiko R.G."/>
            <person name="Coutinho P."/>
            <person name="Dacks J.B."/>
            <person name="Durnford D.G."/>
            <person name="Fast N.M."/>
            <person name="Green B.R."/>
            <person name="Grisdale C.J."/>
            <person name="Hempel F."/>
            <person name="Henrissat B."/>
            <person name="Hoppner M.P."/>
            <person name="Ishida K."/>
            <person name="Kim E."/>
            <person name="Koreny L."/>
            <person name="Kroth P.G."/>
            <person name="Liu Y."/>
            <person name="Malik S.B."/>
            <person name="Maier U.G."/>
            <person name="McRose D."/>
            <person name="Mock T."/>
            <person name="Neilson J.A."/>
            <person name="Onodera N.T."/>
            <person name="Poole A.M."/>
            <person name="Pritham E.J."/>
            <person name="Richards T.A."/>
            <person name="Rocap G."/>
            <person name="Roy S.W."/>
            <person name="Sarai C."/>
            <person name="Schaack S."/>
            <person name="Shirato S."/>
            <person name="Slamovits C.H."/>
            <person name="Spencer D.F."/>
            <person name="Suzuki S."/>
            <person name="Worden A.Z."/>
            <person name="Zauner S."/>
            <person name="Barry K."/>
            <person name="Bell C."/>
            <person name="Bharti A.K."/>
            <person name="Crow J.A."/>
            <person name="Grimwood J."/>
            <person name="Kramer R."/>
            <person name="Lindquist E."/>
            <person name="Lucas S."/>
            <person name="Salamov A."/>
            <person name="McFadden G.I."/>
            <person name="Lane C.E."/>
            <person name="Keeling P.J."/>
            <person name="Gray M.W."/>
            <person name="Grigoriev I.V."/>
            <person name="Archibald J.M."/>
        </authorList>
    </citation>
    <scope>NUCLEOTIDE SEQUENCE</scope>
    <source>
        <strain evidence="4 6">CCMP2712</strain>
    </source>
</reference>
<dbReference type="EMBL" id="JH993052">
    <property type="protein sequence ID" value="EKX38007.1"/>
    <property type="molecule type" value="Genomic_DNA"/>
</dbReference>
<keyword evidence="3" id="KW-0012">Acyltransferase</keyword>
<evidence type="ECO:0000313" key="4">
    <source>
        <dbReference type="EMBL" id="EKX38007.1"/>
    </source>
</evidence>